<evidence type="ECO:0000256" key="9">
    <source>
        <dbReference type="ARBA" id="ARBA00023098"/>
    </source>
</evidence>
<dbReference type="EMBL" id="BAABHF010000046">
    <property type="protein sequence ID" value="GAA4510486.1"/>
    <property type="molecule type" value="Genomic_DNA"/>
</dbReference>
<dbReference type="CDD" id="cd01050">
    <property type="entry name" value="Acyl_ACP_Desat"/>
    <property type="match status" value="1"/>
</dbReference>
<dbReference type="Gene3D" id="1.10.620.20">
    <property type="entry name" value="Ribonucleotide Reductase, subunit A"/>
    <property type="match status" value="1"/>
</dbReference>
<evidence type="ECO:0000256" key="7">
    <source>
        <dbReference type="ARBA" id="ARBA00023002"/>
    </source>
</evidence>
<comment type="subunit">
    <text evidence="3">Homodimer.</text>
</comment>
<dbReference type="SUPFAM" id="SSF47240">
    <property type="entry name" value="Ferritin-like"/>
    <property type="match status" value="1"/>
</dbReference>
<keyword evidence="12" id="KW-1185">Reference proteome</keyword>
<dbReference type="RefSeq" id="WP_345471802.1">
    <property type="nucleotide sequence ID" value="NZ_BAABHF010000046.1"/>
</dbReference>
<dbReference type="PIRSF" id="PIRSF000346">
    <property type="entry name" value="Dlt9_acylACP_des"/>
    <property type="match status" value="1"/>
</dbReference>
<protein>
    <submittedName>
        <fullName evidence="11">Acyl-ACP desaturase</fullName>
    </submittedName>
</protein>
<dbReference type="PANTHER" id="PTHR31155:SF9">
    <property type="entry name" value="STEAROYL-[ACYL-CARRIER-PROTEIN] 9-DESATURASE 7, CHLOROPLASTIC"/>
    <property type="match status" value="1"/>
</dbReference>
<dbReference type="InterPro" id="IPR012348">
    <property type="entry name" value="RNR-like"/>
</dbReference>
<dbReference type="InterPro" id="IPR009078">
    <property type="entry name" value="Ferritin-like_SF"/>
</dbReference>
<evidence type="ECO:0000256" key="3">
    <source>
        <dbReference type="ARBA" id="ARBA00011738"/>
    </source>
</evidence>
<gene>
    <name evidence="11" type="ORF">GCM10023191_073200</name>
</gene>
<accession>A0ABP8QUF2</accession>
<keyword evidence="8" id="KW-0408">Iron</keyword>
<keyword evidence="9" id="KW-0443">Lipid metabolism</keyword>
<keyword evidence="5" id="KW-0479">Metal-binding</keyword>
<dbReference type="InterPro" id="IPR005067">
    <property type="entry name" value="Fatty_acid_desaturase-2"/>
</dbReference>
<evidence type="ECO:0000256" key="2">
    <source>
        <dbReference type="ARBA" id="ARBA00008749"/>
    </source>
</evidence>
<evidence type="ECO:0000256" key="10">
    <source>
        <dbReference type="ARBA" id="ARBA00023160"/>
    </source>
</evidence>
<name>A0ABP8QUF2_9ACTN</name>
<comment type="caution">
    <text evidence="11">The sequence shown here is derived from an EMBL/GenBank/DDBJ whole genome shotgun (WGS) entry which is preliminary data.</text>
</comment>
<dbReference type="Pfam" id="PF03405">
    <property type="entry name" value="FA_desaturase_2"/>
    <property type="match status" value="1"/>
</dbReference>
<evidence type="ECO:0000313" key="12">
    <source>
        <dbReference type="Proteomes" id="UP001500503"/>
    </source>
</evidence>
<evidence type="ECO:0000256" key="1">
    <source>
        <dbReference type="ARBA" id="ARBA00001954"/>
    </source>
</evidence>
<comment type="similarity">
    <text evidence="2">Belongs to the fatty acid desaturase type 2 family.</text>
</comment>
<proteinExistence type="inferred from homology"/>
<organism evidence="11 12">
    <name type="scientific">Actinoallomurus oryzae</name>
    <dbReference type="NCBI Taxonomy" id="502180"/>
    <lineage>
        <taxon>Bacteria</taxon>
        <taxon>Bacillati</taxon>
        <taxon>Actinomycetota</taxon>
        <taxon>Actinomycetes</taxon>
        <taxon>Streptosporangiales</taxon>
        <taxon>Thermomonosporaceae</taxon>
        <taxon>Actinoallomurus</taxon>
    </lineage>
</organism>
<dbReference type="PANTHER" id="PTHR31155">
    <property type="entry name" value="ACYL- ACYL-CARRIER-PROTEIN DESATURASE-RELATED"/>
    <property type="match status" value="1"/>
</dbReference>
<evidence type="ECO:0000256" key="6">
    <source>
        <dbReference type="ARBA" id="ARBA00022832"/>
    </source>
</evidence>
<evidence type="ECO:0000256" key="5">
    <source>
        <dbReference type="ARBA" id="ARBA00022723"/>
    </source>
</evidence>
<comment type="cofactor">
    <cofactor evidence="1">
        <name>Fe(2+)</name>
        <dbReference type="ChEBI" id="CHEBI:29033"/>
    </cofactor>
</comment>
<evidence type="ECO:0000256" key="8">
    <source>
        <dbReference type="ARBA" id="ARBA00023004"/>
    </source>
</evidence>
<keyword evidence="4" id="KW-0444">Lipid biosynthesis</keyword>
<keyword evidence="6" id="KW-0276">Fatty acid metabolism</keyword>
<keyword evidence="7" id="KW-0560">Oxidoreductase</keyword>
<reference evidence="12" key="1">
    <citation type="journal article" date="2019" name="Int. J. Syst. Evol. Microbiol.">
        <title>The Global Catalogue of Microorganisms (GCM) 10K type strain sequencing project: providing services to taxonomists for standard genome sequencing and annotation.</title>
        <authorList>
            <consortium name="The Broad Institute Genomics Platform"/>
            <consortium name="The Broad Institute Genome Sequencing Center for Infectious Disease"/>
            <person name="Wu L."/>
            <person name="Ma J."/>
        </authorList>
    </citation>
    <scope>NUCLEOTIDE SEQUENCE [LARGE SCALE GENOMIC DNA]</scope>
    <source>
        <strain evidence="12">JCM 17933</strain>
    </source>
</reference>
<evidence type="ECO:0000256" key="4">
    <source>
        <dbReference type="ARBA" id="ARBA00022516"/>
    </source>
</evidence>
<keyword evidence="10" id="KW-0275">Fatty acid biosynthesis</keyword>
<evidence type="ECO:0000313" key="11">
    <source>
        <dbReference type="EMBL" id="GAA4510486.1"/>
    </source>
</evidence>
<dbReference type="Proteomes" id="UP001500503">
    <property type="component" value="Unassembled WGS sequence"/>
</dbReference>
<sequence length="338" mass="38125">MKITDAAPQAPFMPRFGGSMPYTSGPKTTFELLTELEPVVAAELDRHLATAKEWFPHQYVPWSLGRDFDGPLDGDPWSPEDSTISPSAKEALVVNLLTEDNLPGYHREISTIFGRDGAWGTWVDRWTAEENRHGIVIRDYLTVTRAVDPVALERARMRHMQGGYQADHGDKMLHGLAYVSFQELATRVSHRNTGKASGDPVCERLLARVAADENLHMLFYRNLLTAAFEMSPNATMRAVTDVVTSFQMPGHTIDDFLRKSVAIARAGIYDLRIHLDDVVLPVLRQWRVFELEGLNADGDKARQELSEFLDRLDTAATRFTERRARRDSDEERSGSPML</sequence>